<dbReference type="SUPFAM" id="SSF53098">
    <property type="entry name" value="Ribonuclease H-like"/>
    <property type="match status" value="1"/>
</dbReference>
<dbReference type="PANTHER" id="PTHR48475:SF2">
    <property type="entry name" value="RIBONUCLEASE H"/>
    <property type="match status" value="1"/>
</dbReference>
<sequence length="308" mass="36063">MEHPQSNGQAEAAKKVILRGLRKRLEKAKGRWAKELPQVLWSYHTTPHSTTNETPFCLTFGTEAMIPVEIGELSPWTALFESSRNEEELRTNLDMLQEIREIAHVREYAIKVRTARKYDKRIVPCNFKPQDLVFRKITQKVESNKLTPIWEGPFRILEEVGWGAYHLENLDGSKVPHTWNVATLRISNAIFYNETYQRTAEEADLGFYNETHQRTAEKADPGSYNEAHQRTAEKADPRFYNVAYQWMAEKADSGFYNRTHQQTAKKANLGFYNETHRWTTEEVDPGFYNEAHQWMAKKDDSRFYNKTH</sequence>
<comment type="caution">
    <text evidence="1">The sequence shown here is derived from an EMBL/GenBank/DDBJ whole genome shotgun (WGS) entry which is preliminary data.</text>
</comment>
<feature type="non-terminal residue" evidence="1">
    <location>
        <position position="1"/>
    </location>
</feature>
<dbReference type="OrthoDB" id="2193640at2759"/>
<name>A0A371GUG0_MUCPR</name>
<dbReference type="EMBL" id="QJKJ01004439">
    <property type="protein sequence ID" value="RDX94180.1"/>
    <property type="molecule type" value="Genomic_DNA"/>
</dbReference>
<protein>
    <submittedName>
        <fullName evidence="1">Tf2-6</fullName>
    </submittedName>
</protein>
<evidence type="ECO:0000313" key="1">
    <source>
        <dbReference type="EMBL" id="RDX94180.1"/>
    </source>
</evidence>
<dbReference type="PANTHER" id="PTHR48475">
    <property type="entry name" value="RIBONUCLEASE H"/>
    <property type="match status" value="1"/>
</dbReference>
<organism evidence="1 2">
    <name type="scientific">Mucuna pruriens</name>
    <name type="common">Velvet bean</name>
    <name type="synonym">Dolichos pruriens</name>
    <dbReference type="NCBI Taxonomy" id="157652"/>
    <lineage>
        <taxon>Eukaryota</taxon>
        <taxon>Viridiplantae</taxon>
        <taxon>Streptophyta</taxon>
        <taxon>Embryophyta</taxon>
        <taxon>Tracheophyta</taxon>
        <taxon>Spermatophyta</taxon>
        <taxon>Magnoliopsida</taxon>
        <taxon>eudicotyledons</taxon>
        <taxon>Gunneridae</taxon>
        <taxon>Pentapetalae</taxon>
        <taxon>rosids</taxon>
        <taxon>fabids</taxon>
        <taxon>Fabales</taxon>
        <taxon>Fabaceae</taxon>
        <taxon>Papilionoideae</taxon>
        <taxon>50 kb inversion clade</taxon>
        <taxon>NPAAA clade</taxon>
        <taxon>indigoferoid/millettioid clade</taxon>
        <taxon>Phaseoleae</taxon>
        <taxon>Mucuna</taxon>
    </lineage>
</organism>
<reference evidence="1" key="1">
    <citation type="submission" date="2018-05" db="EMBL/GenBank/DDBJ databases">
        <title>Draft genome of Mucuna pruriens seed.</title>
        <authorList>
            <person name="Nnadi N.E."/>
            <person name="Vos R."/>
            <person name="Hasami M.H."/>
            <person name="Devisetty U.K."/>
            <person name="Aguiy J.C."/>
        </authorList>
    </citation>
    <scope>NUCLEOTIDE SEQUENCE [LARGE SCALE GENOMIC DNA]</scope>
    <source>
        <strain evidence="1">JCA_2017</strain>
    </source>
</reference>
<evidence type="ECO:0000313" key="2">
    <source>
        <dbReference type="Proteomes" id="UP000257109"/>
    </source>
</evidence>
<keyword evidence="2" id="KW-1185">Reference proteome</keyword>
<dbReference type="InterPro" id="IPR036397">
    <property type="entry name" value="RNaseH_sf"/>
</dbReference>
<accession>A0A371GUG0</accession>
<dbReference type="Proteomes" id="UP000257109">
    <property type="component" value="Unassembled WGS sequence"/>
</dbReference>
<dbReference type="GO" id="GO:0003676">
    <property type="term" value="F:nucleic acid binding"/>
    <property type="evidence" value="ECO:0007669"/>
    <property type="project" value="InterPro"/>
</dbReference>
<gene>
    <name evidence="1" type="primary">Tf2-6</name>
    <name evidence="1" type="ORF">CR513_23460</name>
</gene>
<dbReference type="InterPro" id="IPR012337">
    <property type="entry name" value="RNaseH-like_sf"/>
</dbReference>
<dbReference type="Gene3D" id="3.30.420.10">
    <property type="entry name" value="Ribonuclease H-like superfamily/Ribonuclease H"/>
    <property type="match status" value="1"/>
</dbReference>
<dbReference type="AlphaFoldDB" id="A0A371GUG0"/>
<proteinExistence type="predicted"/>